<dbReference type="EMBL" id="JACHLN010000003">
    <property type="protein sequence ID" value="MBB4840625.1"/>
    <property type="molecule type" value="Genomic_DNA"/>
</dbReference>
<name>A0A7W7K5B1_9SPHN</name>
<dbReference type="Proteomes" id="UP000575241">
    <property type="component" value="Unassembled WGS sequence"/>
</dbReference>
<dbReference type="RefSeq" id="WP_184169070.1">
    <property type="nucleotide sequence ID" value="NZ_JACHLN010000003.1"/>
</dbReference>
<accession>A0A7W7K5B1</accession>
<proteinExistence type="predicted"/>
<reference evidence="2 3" key="1">
    <citation type="submission" date="2020-08" db="EMBL/GenBank/DDBJ databases">
        <title>Functional genomics of gut bacteria from endangered species of beetles.</title>
        <authorList>
            <person name="Carlos-Shanley C."/>
        </authorList>
    </citation>
    <scope>NUCLEOTIDE SEQUENCE [LARGE SCALE GENOMIC DNA]</scope>
    <source>
        <strain evidence="2 3">S00224</strain>
    </source>
</reference>
<comment type="caution">
    <text evidence="2">The sequence shown here is derived from an EMBL/GenBank/DDBJ whole genome shotgun (WGS) entry which is preliminary data.</text>
</comment>
<organism evidence="2 3">
    <name type="scientific">Sphingomonas kyeonggiensis</name>
    <dbReference type="NCBI Taxonomy" id="1268553"/>
    <lineage>
        <taxon>Bacteria</taxon>
        <taxon>Pseudomonadati</taxon>
        <taxon>Pseudomonadota</taxon>
        <taxon>Alphaproteobacteria</taxon>
        <taxon>Sphingomonadales</taxon>
        <taxon>Sphingomonadaceae</taxon>
        <taxon>Sphingomonas</taxon>
    </lineage>
</organism>
<dbReference type="InterPro" id="IPR036259">
    <property type="entry name" value="MFS_trans_sf"/>
</dbReference>
<feature type="transmembrane region" description="Helical" evidence="1">
    <location>
        <begin position="108"/>
        <end position="127"/>
    </location>
</feature>
<feature type="transmembrane region" description="Helical" evidence="1">
    <location>
        <begin position="36"/>
        <end position="60"/>
    </location>
</feature>
<evidence type="ECO:0000256" key="1">
    <source>
        <dbReference type="SAM" id="Phobius"/>
    </source>
</evidence>
<dbReference type="AlphaFoldDB" id="A0A7W7K5B1"/>
<feature type="transmembrane region" description="Helical" evidence="1">
    <location>
        <begin position="66"/>
        <end position="88"/>
    </location>
</feature>
<keyword evidence="1" id="KW-0812">Transmembrane</keyword>
<gene>
    <name evidence="2" type="ORF">HNP52_003717</name>
</gene>
<keyword evidence="3" id="KW-1185">Reference proteome</keyword>
<dbReference type="SUPFAM" id="SSF103473">
    <property type="entry name" value="MFS general substrate transporter"/>
    <property type="match status" value="1"/>
</dbReference>
<evidence type="ECO:0000313" key="3">
    <source>
        <dbReference type="Proteomes" id="UP000575241"/>
    </source>
</evidence>
<evidence type="ECO:0000313" key="2">
    <source>
        <dbReference type="EMBL" id="MBB4840625.1"/>
    </source>
</evidence>
<sequence length="148" mass="16624">MPEQLTPEDLERIARIEAETAEQAARENEGIAGAKVMYAVICFVFCFPFLIYPLLAIWLGHLPARFTAWIWPAMPFVMVALVLAAGIWLRGRLTLPNGWEFEGRRLRILLVAAVLAPLVLSLAWALLKGPFWALVQSNPFLAEMLDGY</sequence>
<protein>
    <submittedName>
        <fullName evidence="2">Uncharacterized protein</fullName>
    </submittedName>
</protein>
<keyword evidence="1" id="KW-0472">Membrane</keyword>
<keyword evidence="1" id="KW-1133">Transmembrane helix</keyword>